<name>A0A7U4J7I8_9SPHN</name>
<dbReference type="Proteomes" id="UP000032300">
    <property type="component" value="Chromosome"/>
</dbReference>
<evidence type="ECO:0000313" key="2">
    <source>
        <dbReference type="Proteomes" id="UP000032300"/>
    </source>
</evidence>
<organism evidence="1 2">
    <name type="scientific">Sphingomonas hengshuiensis</name>
    <dbReference type="NCBI Taxonomy" id="1609977"/>
    <lineage>
        <taxon>Bacteria</taxon>
        <taxon>Pseudomonadati</taxon>
        <taxon>Pseudomonadota</taxon>
        <taxon>Alphaproteobacteria</taxon>
        <taxon>Sphingomonadales</taxon>
        <taxon>Sphingomonadaceae</taxon>
        <taxon>Sphingomonas</taxon>
    </lineage>
</organism>
<gene>
    <name evidence="1" type="ORF">TS85_07770</name>
</gene>
<accession>A0A7U4J7I8</accession>
<keyword evidence="2" id="KW-1185">Reference proteome</keyword>
<reference evidence="1 2" key="1">
    <citation type="journal article" date="2015" name="Int. J. Syst. Evol. Microbiol.">
        <title>Sphingomonas hengshuiensis sp. nov., isolated from lake wetland.</title>
        <authorList>
            <person name="Wei S."/>
            <person name="Wang T."/>
            <person name="Liu H."/>
            <person name="Zhang C."/>
            <person name="Guo J."/>
            <person name="Wang Q."/>
            <person name="Liang K."/>
            <person name="Zhang Z."/>
        </authorList>
    </citation>
    <scope>NUCLEOTIDE SEQUENCE [LARGE SCALE GENOMIC DNA]</scope>
    <source>
        <strain evidence="1 2">WHSC-8</strain>
    </source>
</reference>
<dbReference type="RefSeq" id="WP_044331464.1">
    <property type="nucleotide sequence ID" value="NZ_CP010836.1"/>
</dbReference>
<proteinExistence type="predicted"/>
<dbReference type="EMBL" id="CP010836">
    <property type="protein sequence ID" value="AJP71703.1"/>
    <property type="molecule type" value="Genomic_DNA"/>
</dbReference>
<dbReference type="AlphaFoldDB" id="A0A7U4J7I8"/>
<protein>
    <submittedName>
        <fullName evidence="1">Uncharacterized protein</fullName>
    </submittedName>
</protein>
<sequence>MAAVTPGRIQYLKGELLDECYRIADDLGLDLEGEAIRHGLLTPRQVRNAFDGMPPRLSLTRLVDFLFTLRSRYNFPLPEEEFISDEPCLPFHEGDDDDGIPW</sequence>
<dbReference type="KEGG" id="sphi:TS85_07770"/>
<reference evidence="1 2" key="2">
    <citation type="submission" date="2015-02" db="EMBL/GenBank/DDBJ databases">
        <title>The complete genome of Sphingomonas hengshuiensis sp. WHSC-8 isolated from soil of Hengshui Lake.</title>
        <authorList>
            <person name="Wei S."/>
            <person name="Guo J."/>
            <person name="Su C."/>
            <person name="Wu R."/>
            <person name="Zhang Z."/>
            <person name="Liang K."/>
            <person name="Li H."/>
            <person name="Wang T."/>
            <person name="Liu H."/>
            <person name="Zhang C."/>
            <person name="Li Z."/>
            <person name="Wang Q."/>
            <person name="Meng J."/>
        </authorList>
    </citation>
    <scope>NUCLEOTIDE SEQUENCE [LARGE SCALE GENOMIC DNA]</scope>
    <source>
        <strain evidence="1 2">WHSC-8</strain>
    </source>
</reference>
<evidence type="ECO:0000313" key="1">
    <source>
        <dbReference type="EMBL" id="AJP71703.1"/>
    </source>
</evidence>